<dbReference type="Pfam" id="PF03931">
    <property type="entry name" value="Skp1_POZ"/>
    <property type="match status" value="1"/>
</dbReference>
<evidence type="ECO:0000256" key="2">
    <source>
        <dbReference type="ARBA" id="ARBA00022786"/>
    </source>
</evidence>
<name>A0A834INK1_RHYFE</name>
<dbReference type="InterPro" id="IPR001232">
    <property type="entry name" value="SKP1-like"/>
</dbReference>
<dbReference type="Gene3D" id="3.30.710.10">
    <property type="entry name" value="Potassium Channel Kv1.1, Chain A"/>
    <property type="match status" value="1"/>
</dbReference>
<reference evidence="4" key="1">
    <citation type="submission" date="2020-08" db="EMBL/GenBank/DDBJ databases">
        <title>Genome sequencing and assembly of the red palm weevil Rhynchophorus ferrugineus.</title>
        <authorList>
            <person name="Dias G.B."/>
            <person name="Bergman C.M."/>
            <person name="Manee M."/>
        </authorList>
    </citation>
    <scope>NUCLEOTIDE SEQUENCE</scope>
    <source>
        <strain evidence="4">AA-2017</strain>
        <tissue evidence="4">Whole larva</tissue>
    </source>
</reference>
<dbReference type="InterPro" id="IPR011333">
    <property type="entry name" value="SKP1/BTB/POZ_sf"/>
</dbReference>
<comment type="similarity">
    <text evidence="1">Belongs to the SKP1 family.</text>
</comment>
<dbReference type="SMART" id="SM00512">
    <property type="entry name" value="Skp1"/>
    <property type="match status" value="1"/>
</dbReference>
<dbReference type="Proteomes" id="UP000625711">
    <property type="component" value="Unassembled WGS sequence"/>
</dbReference>
<proteinExistence type="inferred from homology"/>
<dbReference type="OrthoDB" id="7827685at2759"/>
<evidence type="ECO:0000256" key="1">
    <source>
        <dbReference type="ARBA" id="ARBA00009993"/>
    </source>
</evidence>
<organism evidence="4 5">
    <name type="scientific">Rhynchophorus ferrugineus</name>
    <name type="common">Red palm weevil</name>
    <name type="synonym">Curculio ferrugineus</name>
    <dbReference type="NCBI Taxonomy" id="354439"/>
    <lineage>
        <taxon>Eukaryota</taxon>
        <taxon>Metazoa</taxon>
        <taxon>Ecdysozoa</taxon>
        <taxon>Arthropoda</taxon>
        <taxon>Hexapoda</taxon>
        <taxon>Insecta</taxon>
        <taxon>Pterygota</taxon>
        <taxon>Neoptera</taxon>
        <taxon>Endopterygota</taxon>
        <taxon>Coleoptera</taxon>
        <taxon>Polyphaga</taxon>
        <taxon>Cucujiformia</taxon>
        <taxon>Curculionidae</taxon>
        <taxon>Dryophthorinae</taxon>
        <taxon>Rhynchophorus</taxon>
    </lineage>
</organism>
<dbReference type="AlphaFoldDB" id="A0A834INK1"/>
<evidence type="ECO:0000259" key="3">
    <source>
        <dbReference type="Pfam" id="PF03931"/>
    </source>
</evidence>
<feature type="domain" description="SKP1 component POZ" evidence="3">
    <location>
        <begin position="3"/>
        <end position="66"/>
    </location>
</feature>
<protein>
    <recommendedName>
        <fullName evidence="3">SKP1 component POZ domain-containing protein</fullName>
    </recommendedName>
</protein>
<gene>
    <name evidence="4" type="ORF">GWI33_005189</name>
</gene>
<dbReference type="InterPro" id="IPR016073">
    <property type="entry name" value="Skp1_comp_POZ"/>
</dbReference>
<keyword evidence="5" id="KW-1185">Reference proteome</keyword>
<evidence type="ECO:0000313" key="5">
    <source>
        <dbReference type="Proteomes" id="UP000625711"/>
    </source>
</evidence>
<keyword evidence="2" id="KW-0833">Ubl conjugation pathway</keyword>
<dbReference type="GO" id="GO:0006511">
    <property type="term" value="P:ubiquitin-dependent protein catabolic process"/>
    <property type="evidence" value="ECO:0007669"/>
    <property type="project" value="InterPro"/>
</dbReference>
<dbReference type="SUPFAM" id="SSF81382">
    <property type="entry name" value="Skp1 dimerisation domain-like"/>
    <property type="match status" value="1"/>
</dbReference>
<dbReference type="InterPro" id="IPR016897">
    <property type="entry name" value="SKP1"/>
</dbReference>
<accession>A0A834INK1</accession>
<dbReference type="SUPFAM" id="SSF54695">
    <property type="entry name" value="POZ domain"/>
    <property type="match status" value="1"/>
</dbReference>
<comment type="caution">
    <text evidence="4">The sequence shown here is derived from an EMBL/GenBank/DDBJ whole genome shotgun (WGS) entry which is preliminary data.</text>
</comment>
<dbReference type="InterPro" id="IPR036296">
    <property type="entry name" value="SKP1-like_dim_sf"/>
</dbReference>
<evidence type="ECO:0000313" key="4">
    <source>
        <dbReference type="EMBL" id="KAF7281078.1"/>
    </source>
</evidence>
<dbReference type="EMBL" id="JAACXV010000260">
    <property type="protein sequence ID" value="KAF7281078.1"/>
    <property type="molecule type" value="Genomic_DNA"/>
</dbReference>
<sequence>MRLVKIQSSDNEIFEVDFEIIKPSSKIRDFFDAPQTSSAAERIMHISYANSAVLRKILDWCTYYQNDPIANDDDGDSSVIMISTWDAQFLQMDYEFFSELVLAVHSLDVKGLVNITACVLYNYMSSVGG</sequence>
<dbReference type="PANTHER" id="PTHR11165">
    <property type="entry name" value="SKP1"/>
    <property type="match status" value="1"/>
</dbReference>